<dbReference type="AlphaFoldDB" id="Q9JZ23"/>
<accession>Q9JZ23</accession>
<evidence type="ECO:0000313" key="2">
    <source>
        <dbReference type="Proteomes" id="UP000000425"/>
    </source>
</evidence>
<dbReference type="EMBL" id="AE002098">
    <property type="protein sequence ID" value="AAF41704.1"/>
    <property type="molecule type" value="Genomic_DNA"/>
</dbReference>
<protein>
    <submittedName>
        <fullName evidence="1">Uncharacterized protein</fullName>
    </submittedName>
</protein>
<dbReference type="Proteomes" id="UP000000425">
    <property type="component" value="Chromosome"/>
</dbReference>
<dbReference type="STRING" id="122586.NMB1329"/>
<proteinExistence type="predicted"/>
<evidence type="ECO:0000313" key="1">
    <source>
        <dbReference type="EMBL" id="AAF41704.1"/>
    </source>
</evidence>
<dbReference type="PaxDb" id="122586-NMB1329"/>
<name>Q9JZ23_NEIMB</name>
<reference evidence="1 2" key="1">
    <citation type="journal article" date="2000" name="Science">
        <title>Complete genome sequence of Neisseria meningitidis serogroup B strain MC58.</title>
        <authorList>
            <person name="Tettelin H."/>
            <person name="Saunders N.J."/>
            <person name="Heidelberg J."/>
            <person name="Jeffries A.C."/>
            <person name="Nelson K.E."/>
            <person name="Eisen J.A."/>
            <person name="Ketchum K.A."/>
            <person name="Hood D.W."/>
            <person name="Peden J.F."/>
            <person name="Dodson R.J."/>
            <person name="Nelson W.C."/>
            <person name="Gwinn M.L."/>
            <person name="DeBoy R."/>
            <person name="Peterson J.D."/>
            <person name="Hickey E.K."/>
            <person name="Haft D.H."/>
            <person name="Salzberg S.L."/>
            <person name="White O."/>
            <person name="Fleischmann R.D."/>
            <person name="Dougherty B.A."/>
            <person name="Mason T."/>
            <person name="Ciecko A."/>
            <person name="Parksey D.S."/>
            <person name="Blair E."/>
            <person name="Cittone H."/>
            <person name="Clark E.B."/>
            <person name="Cotton M.D."/>
            <person name="Utterback T.R."/>
            <person name="Khouri H."/>
            <person name="Qin H."/>
            <person name="Vamathevan J."/>
            <person name="Gill J."/>
            <person name="Scarlato V."/>
            <person name="Masignani V."/>
            <person name="Pizza M."/>
            <person name="Grandi G."/>
            <person name="Sun L."/>
            <person name="Smith H.O."/>
            <person name="Fraser C.M."/>
            <person name="Moxon E.R."/>
            <person name="Rappuoli R."/>
            <person name="Venter J.C."/>
        </authorList>
    </citation>
    <scope>NUCLEOTIDE SEQUENCE [LARGE SCALE GENOMIC DNA]</scope>
    <source>
        <strain evidence="2">ATCC BAA-335 / MC58</strain>
    </source>
</reference>
<organism evidence="1 2">
    <name type="scientific">Neisseria meningitidis serogroup B (strain ATCC BAA-335 / MC58)</name>
    <dbReference type="NCBI Taxonomy" id="122586"/>
    <lineage>
        <taxon>Bacteria</taxon>
        <taxon>Pseudomonadati</taxon>
        <taxon>Pseudomonadota</taxon>
        <taxon>Betaproteobacteria</taxon>
        <taxon>Neisseriales</taxon>
        <taxon>Neisseriaceae</taxon>
        <taxon>Neisseria</taxon>
    </lineage>
</organism>
<gene>
    <name evidence="1" type="ordered locus">NMB1329</name>
</gene>
<keyword evidence="2" id="KW-1185">Reference proteome</keyword>
<dbReference type="KEGG" id="nme:NMB1329"/>
<sequence>MDCNDGNVEGFVGYKYPTYACCYISFDLMTKYDKVKVQITASMICFFRLLSFHDIDISSFSFSL</sequence>
<dbReference type="HOGENOM" id="CLU_2863144_0_0_4"/>
<dbReference type="PIR" id="D81095">
    <property type="entry name" value="D81095"/>
</dbReference>
<dbReference type="InParanoid" id="Q9JZ23"/>